<sequence length="265" mass="29554">MFPRWPPSGVKVVVEELLHLGQAGRGDEFTLLHHFLGQGSHHVTSALSQDGGLHFIVDHEGFLCGVDIQAARAHAAASFSGSRPCSLRNPSTSVAKKSLLKCLMVVVWNSLLTSGEKRSAAPVATASIRQNLMLEYSEARQSRHEFNCSQPEDKQAERLQGTISQDIYGVHGTVLHRSCITRQQQQNTLDSVLVDVDHHEGQPVFLLDDFQEGVSGLELVNFFKRGAEAQALVQNLRQLHAIQHKLLWFQKILKPFHHQHLDVKD</sequence>
<dbReference type="Proteomes" id="UP000314294">
    <property type="component" value="Unassembled WGS sequence"/>
</dbReference>
<name>A0A4Z2GY03_9TELE</name>
<evidence type="ECO:0000313" key="2">
    <source>
        <dbReference type="Proteomes" id="UP000314294"/>
    </source>
</evidence>
<dbReference type="AlphaFoldDB" id="A0A4Z2GY03"/>
<comment type="caution">
    <text evidence="1">The sequence shown here is derived from an EMBL/GenBank/DDBJ whole genome shotgun (WGS) entry which is preliminary data.</text>
</comment>
<proteinExistence type="predicted"/>
<protein>
    <submittedName>
        <fullName evidence="1">Uncharacterized protein</fullName>
    </submittedName>
</protein>
<dbReference type="EMBL" id="SRLO01000388">
    <property type="protein sequence ID" value="TNN58150.1"/>
    <property type="molecule type" value="Genomic_DNA"/>
</dbReference>
<organism evidence="1 2">
    <name type="scientific">Liparis tanakae</name>
    <name type="common">Tanaka's snailfish</name>
    <dbReference type="NCBI Taxonomy" id="230148"/>
    <lineage>
        <taxon>Eukaryota</taxon>
        <taxon>Metazoa</taxon>
        <taxon>Chordata</taxon>
        <taxon>Craniata</taxon>
        <taxon>Vertebrata</taxon>
        <taxon>Euteleostomi</taxon>
        <taxon>Actinopterygii</taxon>
        <taxon>Neopterygii</taxon>
        <taxon>Teleostei</taxon>
        <taxon>Neoteleostei</taxon>
        <taxon>Acanthomorphata</taxon>
        <taxon>Eupercaria</taxon>
        <taxon>Perciformes</taxon>
        <taxon>Cottioidei</taxon>
        <taxon>Cottales</taxon>
        <taxon>Liparidae</taxon>
        <taxon>Liparis</taxon>
    </lineage>
</organism>
<reference evidence="1 2" key="1">
    <citation type="submission" date="2019-03" db="EMBL/GenBank/DDBJ databases">
        <title>First draft genome of Liparis tanakae, snailfish: a comprehensive survey of snailfish specific genes.</title>
        <authorList>
            <person name="Kim W."/>
            <person name="Song I."/>
            <person name="Jeong J.-H."/>
            <person name="Kim D."/>
            <person name="Kim S."/>
            <person name="Ryu S."/>
            <person name="Song J.Y."/>
            <person name="Lee S.K."/>
        </authorList>
    </citation>
    <scope>NUCLEOTIDE SEQUENCE [LARGE SCALE GENOMIC DNA]</scope>
    <source>
        <tissue evidence="1">Muscle</tissue>
    </source>
</reference>
<gene>
    <name evidence="1" type="ORF">EYF80_031673</name>
</gene>
<keyword evidence="2" id="KW-1185">Reference proteome</keyword>
<evidence type="ECO:0000313" key="1">
    <source>
        <dbReference type="EMBL" id="TNN58150.1"/>
    </source>
</evidence>
<accession>A0A4Z2GY03</accession>